<dbReference type="InterPro" id="IPR000515">
    <property type="entry name" value="MetI-like"/>
</dbReference>
<evidence type="ECO:0000256" key="1">
    <source>
        <dbReference type="ARBA" id="ARBA00004429"/>
    </source>
</evidence>
<proteinExistence type="inferred from homology"/>
<feature type="transmembrane region" description="Helical" evidence="8">
    <location>
        <begin position="58"/>
        <end position="81"/>
    </location>
</feature>
<accession>A0A1M6IWM4</accession>
<dbReference type="GO" id="GO:0005886">
    <property type="term" value="C:plasma membrane"/>
    <property type="evidence" value="ECO:0007669"/>
    <property type="project" value="UniProtKB-SubCell"/>
</dbReference>
<dbReference type="STRING" id="1122189.SAMN02745165_02273"/>
<dbReference type="AlphaFoldDB" id="A0A1M6IWM4"/>
<keyword evidence="4" id="KW-0997">Cell inner membrane</keyword>
<feature type="transmembrane region" description="Helical" evidence="8">
    <location>
        <begin position="422"/>
        <end position="440"/>
    </location>
</feature>
<evidence type="ECO:0000256" key="6">
    <source>
        <dbReference type="ARBA" id="ARBA00022989"/>
    </source>
</evidence>
<dbReference type="CDD" id="cd06261">
    <property type="entry name" value="TM_PBP2"/>
    <property type="match status" value="2"/>
</dbReference>
<reference evidence="10 11" key="1">
    <citation type="submission" date="2016-11" db="EMBL/GenBank/DDBJ databases">
        <authorList>
            <person name="Jaros S."/>
            <person name="Januszkiewicz K."/>
            <person name="Wedrychowicz H."/>
        </authorList>
    </citation>
    <scope>NUCLEOTIDE SEQUENCE [LARGE SCALE GENOMIC DNA]</scope>
    <source>
        <strain evidence="10 11">DSM 5091</strain>
    </source>
</reference>
<dbReference type="PROSITE" id="PS50928">
    <property type="entry name" value="ABC_TM1"/>
    <property type="match status" value="2"/>
</dbReference>
<name>A0A1M6IWM4_MALRU</name>
<keyword evidence="5 8" id="KW-0812">Transmembrane</keyword>
<dbReference type="InterPro" id="IPR035906">
    <property type="entry name" value="MetI-like_sf"/>
</dbReference>
<feature type="transmembrane region" description="Helical" evidence="8">
    <location>
        <begin position="248"/>
        <end position="269"/>
    </location>
</feature>
<protein>
    <submittedName>
        <fullName evidence="10">Iron(III) transport system permease protein</fullName>
    </submittedName>
</protein>
<keyword evidence="7 8" id="KW-0472">Membrane</keyword>
<evidence type="ECO:0000313" key="11">
    <source>
        <dbReference type="Proteomes" id="UP000184171"/>
    </source>
</evidence>
<feature type="transmembrane region" description="Helical" evidence="8">
    <location>
        <begin position="201"/>
        <end position="223"/>
    </location>
</feature>
<feature type="transmembrane region" description="Helical" evidence="8">
    <location>
        <begin position="362"/>
        <end position="384"/>
    </location>
</feature>
<feature type="transmembrane region" description="Helical" evidence="8">
    <location>
        <begin position="301"/>
        <end position="323"/>
    </location>
</feature>
<feature type="transmembrane region" description="Helical" evidence="8">
    <location>
        <begin position="528"/>
        <end position="549"/>
    </location>
</feature>
<feature type="transmembrane region" description="Helical" evidence="8">
    <location>
        <begin position="93"/>
        <end position="118"/>
    </location>
</feature>
<evidence type="ECO:0000256" key="5">
    <source>
        <dbReference type="ARBA" id="ARBA00022692"/>
    </source>
</evidence>
<evidence type="ECO:0000256" key="4">
    <source>
        <dbReference type="ARBA" id="ARBA00022519"/>
    </source>
</evidence>
<gene>
    <name evidence="10" type="ORF">SAMN02745165_02273</name>
</gene>
<dbReference type="RefSeq" id="WP_072908847.1">
    <property type="nucleotide sequence ID" value="NZ_FQZT01000007.1"/>
</dbReference>
<feature type="transmembrane region" description="Helical" evidence="8">
    <location>
        <begin position="7"/>
        <end position="28"/>
    </location>
</feature>
<dbReference type="EMBL" id="FQZT01000007">
    <property type="protein sequence ID" value="SHJ38856.1"/>
    <property type="molecule type" value="Genomic_DNA"/>
</dbReference>
<keyword evidence="3" id="KW-1003">Cell membrane</keyword>
<evidence type="ECO:0000313" key="10">
    <source>
        <dbReference type="EMBL" id="SHJ38856.1"/>
    </source>
</evidence>
<dbReference type="OrthoDB" id="9782004at2"/>
<organism evidence="10 11">
    <name type="scientific">Malonomonas rubra DSM 5091</name>
    <dbReference type="NCBI Taxonomy" id="1122189"/>
    <lineage>
        <taxon>Bacteria</taxon>
        <taxon>Pseudomonadati</taxon>
        <taxon>Thermodesulfobacteriota</taxon>
        <taxon>Desulfuromonadia</taxon>
        <taxon>Desulfuromonadales</taxon>
        <taxon>Geopsychrobacteraceae</taxon>
        <taxon>Malonomonas</taxon>
    </lineage>
</organism>
<feature type="transmembrane region" description="Helical" evidence="8">
    <location>
        <begin position="474"/>
        <end position="495"/>
    </location>
</feature>
<comment type="similarity">
    <text evidence="8">Belongs to the binding-protein-dependent transport system permease family.</text>
</comment>
<keyword evidence="6 8" id="KW-1133">Transmembrane helix</keyword>
<evidence type="ECO:0000256" key="7">
    <source>
        <dbReference type="ARBA" id="ARBA00023136"/>
    </source>
</evidence>
<evidence type="ECO:0000256" key="2">
    <source>
        <dbReference type="ARBA" id="ARBA00022448"/>
    </source>
</evidence>
<dbReference type="PANTHER" id="PTHR43357">
    <property type="entry name" value="INNER MEMBRANE ABC TRANSPORTER PERMEASE PROTEIN YDCV"/>
    <property type="match status" value="1"/>
</dbReference>
<evidence type="ECO:0000256" key="3">
    <source>
        <dbReference type="ARBA" id="ARBA00022475"/>
    </source>
</evidence>
<evidence type="ECO:0000259" key="9">
    <source>
        <dbReference type="PROSITE" id="PS50928"/>
    </source>
</evidence>
<feature type="domain" description="ABC transmembrane type-1" evidence="9">
    <location>
        <begin position="358"/>
        <end position="546"/>
    </location>
</feature>
<dbReference type="Gene3D" id="1.10.3720.10">
    <property type="entry name" value="MetI-like"/>
    <property type="match status" value="2"/>
</dbReference>
<keyword evidence="11" id="KW-1185">Reference proteome</keyword>
<feature type="transmembrane region" description="Helical" evidence="8">
    <location>
        <begin position="138"/>
        <end position="164"/>
    </location>
</feature>
<dbReference type="GO" id="GO:0055085">
    <property type="term" value="P:transmembrane transport"/>
    <property type="evidence" value="ECO:0007669"/>
    <property type="project" value="InterPro"/>
</dbReference>
<dbReference type="Pfam" id="PF00528">
    <property type="entry name" value="BPD_transp_1"/>
    <property type="match status" value="2"/>
</dbReference>
<dbReference type="Proteomes" id="UP000184171">
    <property type="component" value="Unassembled WGS sequence"/>
</dbReference>
<feature type="transmembrane region" description="Helical" evidence="8">
    <location>
        <begin position="396"/>
        <end position="416"/>
    </location>
</feature>
<sequence>MFKKPTLTTTLIIIVGFLTLCPVIMLLLGSFSKDFVSFGQFTTSKYIAAYTDPDFADILVNTVIFTVGSALHATLLALFLAYVNTRTDLPFKFIFKIISIIPMMIPHILFSASWVLLLNPSNGILNRLFMNLFETREALFNIYSLKGMILVEGLLDLPIAYLIIAPAMSAFDVSLEESSKVCGASNLRTLFKVTLPVLRPAILASAILVIVRSLASFAVPSVVGMPGRIYVLSTHIYRNISSGFAADYGLAAAIGMSALVASITLIYVYRYLTAESGKFVTISSRGFKPTLLRLKKWKYPLLVIVGILSFVLILLPVLVLFYISMLPYSMPPSARAFSLMSWNNWIEVLNDPISLLSLKNSLFLGVVGATLGTILSIFVSYVIVKIRTTASGILESLSFLSFSFPGIVIGVGFMWFFVRTPLYGTLTALMIGYIATYLPYGIRPLSSAFIQIHSTLEESSRVCGGSPFYTLRRVIIPLLIPGIVSGWILMASMFLRELTLSVVLSRPGTEVLAVQILRFAEDGLWGRLSALGIIMILISSLLVIIAALLGSRFSKLEVVDR</sequence>
<comment type="subcellular location">
    <subcellularLocation>
        <location evidence="1">Cell inner membrane</location>
        <topology evidence="1">Multi-pass membrane protein</topology>
    </subcellularLocation>
    <subcellularLocation>
        <location evidence="8">Cell membrane</location>
        <topology evidence="8">Multi-pass membrane protein</topology>
    </subcellularLocation>
</comment>
<feature type="domain" description="ABC transmembrane type-1" evidence="9">
    <location>
        <begin position="59"/>
        <end position="269"/>
    </location>
</feature>
<evidence type="ECO:0000256" key="8">
    <source>
        <dbReference type="RuleBase" id="RU363032"/>
    </source>
</evidence>
<dbReference type="PANTHER" id="PTHR43357:SF4">
    <property type="entry name" value="INNER MEMBRANE ABC TRANSPORTER PERMEASE PROTEIN YDCV"/>
    <property type="match status" value="1"/>
</dbReference>
<dbReference type="SUPFAM" id="SSF161098">
    <property type="entry name" value="MetI-like"/>
    <property type="match status" value="2"/>
</dbReference>
<keyword evidence="2 8" id="KW-0813">Transport</keyword>